<dbReference type="EMBL" id="JARKIE010000211">
    <property type="protein sequence ID" value="KAJ7666289.1"/>
    <property type="molecule type" value="Genomic_DNA"/>
</dbReference>
<protein>
    <submittedName>
        <fullName evidence="1">Uncharacterized protein</fullName>
    </submittedName>
</protein>
<dbReference type="AlphaFoldDB" id="A0AAD7G4A3"/>
<gene>
    <name evidence="1" type="ORF">B0H17DRAFT_1143171</name>
</gene>
<evidence type="ECO:0000313" key="2">
    <source>
        <dbReference type="Proteomes" id="UP001221757"/>
    </source>
</evidence>
<sequence length="291" mass="32425">MEPGATAQLNASVPRKDPDHCVPLLCDPHYFPDPRHEDQKQYDLAEDCAYYGIACNPALGAVSSRAFLMIETSKTLEAILLQHPDAVYFKASIWLCFTQLWSLECTKFHDHAVYPPLTDRIAQITIDTTKEEGAKLAADMCMVLIELQRLAIEQVVADGGEEQALCHHENALRATQRSQLTRLLNVLLASEPVLHFPHYEDTLLYGDDGDDTIADSDCDSPPGSPIFICDSDSELDSNINHHPLHTDIDRFMHNWNYANHPRTSIATLDSALPLDDPRPAAVVATELVQDL</sequence>
<dbReference type="Proteomes" id="UP001221757">
    <property type="component" value="Unassembled WGS sequence"/>
</dbReference>
<reference evidence="1" key="1">
    <citation type="submission" date="2023-03" db="EMBL/GenBank/DDBJ databases">
        <title>Massive genome expansion in bonnet fungi (Mycena s.s.) driven by repeated elements and novel gene families across ecological guilds.</title>
        <authorList>
            <consortium name="Lawrence Berkeley National Laboratory"/>
            <person name="Harder C.B."/>
            <person name="Miyauchi S."/>
            <person name="Viragh M."/>
            <person name="Kuo A."/>
            <person name="Thoen E."/>
            <person name="Andreopoulos B."/>
            <person name="Lu D."/>
            <person name="Skrede I."/>
            <person name="Drula E."/>
            <person name="Henrissat B."/>
            <person name="Morin E."/>
            <person name="Kohler A."/>
            <person name="Barry K."/>
            <person name="LaButti K."/>
            <person name="Morin E."/>
            <person name="Salamov A."/>
            <person name="Lipzen A."/>
            <person name="Mereny Z."/>
            <person name="Hegedus B."/>
            <person name="Baldrian P."/>
            <person name="Stursova M."/>
            <person name="Weitz H."/>
            <person name="Taylor A."/>
            <person name="Grigoriev I.V."/>
            <person name="Nagy L.G."/>
            <person name="Martin F."/>
            <person name="Kauserud H."/>
        </authorList>
    </citation>
    <scope>NUCLEOTIDE SEQUENCE</scope>
    <source>
        <strain evidence="1">CBHHK067</strain>
    </source>
</reference>
<comment type="caution">
    <text evidence="1">The sequence shown here is derived from an EMBL/GenBank/DDBJ whole genome shotgun (WGS) entry which is preliminary data.</text>
</comment>
<accession>A0AAD7G4A3</accession>
<organism evidence="1 2">
    <name type="scientific">Mycena rosella</name>
    <name type="common">Pink bonnet</name>
    <name type="synonym">Agaricus rosellus</name>
    <dbReference type="NCBI Taxonomy" id="1033263"/>
    <lineage>
        <taxon>Eukaryota</taxon>
        <taxon>Fungi</taxon>
        <taxon>Dikarya</taxon>
        <taxon>Basidiomycota</taxon>
        <taxon>Agaricomycotina</taxon>
        <taxon>Agaricomycetes</taxon>
        <taxon>Agaricomycetidae</taxon>
        <taxon>Agaricales</taxon>
        <taxon>Marasmiineae</taxon>
        <taxon>Mycenaceae</taxon>
        <taxon>Mycena</taxon>
    </lineage>
</organism>
<evidence type="ECO:0000313" key="1">
    <source>
        <dbReference type="EMBL" id="KAJ7666289.1"/>
    </source>
</evidence>
<keyword evidence="2" id="KW-1185">Reference proteome</keyword>
<proteinExistence type="predicted"/>
<name>A0AAD7G4A3_MYCRO</name>